<dbReference type="PIRSF" id="PIRSF006060">
    <property type="entry name" value="AA_transporter"/>
    <property type="match status" value="1"/>
</dbReference>
<evidence type="ECO:0000256" key="8">
    <source>
        <dbReference type="ARBA" id="ARBA00023136"/>
    </source>
</evidence>
<feature type="transmembrane region" description="Helical" evidence="13">
    <location>
        <begin position="409"/>
        <end position="428"/>
    </location>
</feature>
<feature type="transmembrane region" description="Helical" evidence="13">
    <location>
        <begin position="192"/>
        <end position="210"/>
    </location>
</feature>
<evidence type="ECO:0000256" key="4">
    <source>
        <dbReference type="ARBA" id="ARBA00022475"/>
    </source>
</evidence>
<dbReference type="InterPro" id="IPR029485">
    <property type="entry name" value="CAT_C"/>
</dbReference>
<feature type="transmembrane region" description="Helical" evidence="13">
    <location>
        <begin position="97"/>
        <end position="123"/>
    </location>
</feature>
<evidence type="ECO:0000256" key="12">
    <source>
        <dbReference type="ARBA" id="ARBA00034450"/>
    </source>
</evidence>
<evidence type="ECO:0000256" key="7">
    <source>
        <dbReference type="ARBA" id="ARBA00022989"/>
    </source>
</evidence>
<dbReference type="GO" id="GO:0005886">
    <property type="term" value="C:plasma membrane"/>
    <property type="evidence" value="ECO:0007669"/>
    <property type="project" value="UniProtKB-SubCell"/>
</dbReference>
<feature type="transmembrane region" description="Helical" evidence="13">
    <location>
        <begin position="35"/>
        <end position="53"/>
    </location>
</feature>
<feature type="transmembrane region" description="Helical" evidence="13">
    <location>
        <begin position="286"/>
        <end position="315"/>
    </location>
</feature>
<sequence>MLGEKMARFGTKLIRRRMVDLSSDDTHFARCLSTLDLVSLGVGSTLGAGVYVLAGEVAKETAGPAIVLCFLVAAFSSVLAGLCYAEFGARVPKAGSAYLYSYVTVGEIWAFIAGWNLILSYVIGTASVARAWSAAFDNIIGNHISTFLASNTPMYLPGVLADCPDFFALILILLLTVLLAIGVSESALVNKIFTTVNLLVLSFVIIAGFIKGDIKNWQLSVQNCVNCSHVHSPDDMTKAFGSGGFVPFGLEGILTGAATCFYAFVGFDCIATTGEEARNPQRSIPIGIIVSLLICFVAYFGVSASLTLMVPYFLLNKNSPLPEAFKAVGWEPARYAVAVGSLCALSTSLLGSMFPMPRVIHAMAEDGLLFKFLSQINGRTKTPLIATITSGFFAAVFALLLDLKDLVDLMSIGTLLAYSLVAVCVLILRYQPRQPNSPKAMEMLELNGNEEERMVMNPTITAASAQHKETLSLAMLFNPPGDAPTALSGRIVYVCVAAIAILITVICVVLTLSVAALKDANVGSVVSLVLLLVALLIVTIIVWRQPQSNARLNFKVPFLPLLPIVSIFINILLMVQLSAGTWARFAVCMVGGFIIYFTYGIWNSVEGKNAEKACAPVEKPLHHPGLDLSPGAAAI</sequence>
<dbReference type="Pfam" id="PF13906">
    <property type="entry name" value="AA_permease_C"/>
    <property type="match status" value="1"/>
</dbReference>
<feature type="transmembrane region" description="Helical" evidence="13">
    <location>
        <begin position="335"/>
        <end position="354"/>
    </location>
</feature>
<dbReference type="EMBL" id="VZRX01000301">
    <property type="protein sequence ID" value="NWX25307.1"/>
    <property type="molecule type" value="Genomic_DNA"/>
</dbReference>
<keyword evidence="6" id="KW-0029">Amino-acid transport</keyword>
<dbReference type="NCBIfam" id="TIGR00906">
    <property type="entry name" value="2A0303"/>
    <property type="match status" value="1"/>
</dbReference>
<evidence type="ECO:0000313" key="16">
    <source>
        <dbReference type="Proteomes" id="UP000579558"/>
    </source>
</evidence>
<dbReference type="FunFam" id="1.20.1740.10:FF:000024">
    <property type="entry name" value="High affinity cationic amino acid transporter 1"/>
    <property type="match status" value="1"/>
</dbReference>
<evidence type="ECO:0000256" key="11">
    <source>
        <dbReference type="ARBA" id="ARBA00034423"/>
    </source>
</evidence>
<feature type="non-terminal residue" evidence="15">
    <location>
        <position position="635"/>
    </location>
</feature>
<organism evidence="15 16">
    <name type="scientific">Notiomystis cincta</name>
    <dbReference type="NCBI Taxonomy" id="366454"/>
    <lineage>
        <taxon>Eukaryota</taxon>
        <taxon>Metazoa</taxon>
        <taxon>Chordata</taxon>
        <taxon>Craniata</taxon>
        <taxon>Vertebrata</taxon>
        <taxon>Euteleostomi</taxon>
        <taxon>Archelosauria</taxon>
        <taxon>Archosauria</taxon>
        <taxon>Dinosauria</taxon>
        <taxon>Saurischia</taxon>
        <taxon>Theropoda</taxon>
        <taxon>Coelurosauria</taxon>
        <taxon>Aves</taxon>
        <taxon>Neognathae</taxon>
        <taxon>Neoaves</taxon>
        <taxon>Telluraves</taxon>
        <taxon>Australaves</taxon>
        <taxon>Passeriformes</taxon>
        <taxon>Notiomystidae</taxon>
        <taxon>Notiomystis</taxon>
    </lineage>
</organism>
<dbReference type="InterPro" id="IPR002293">
    <property type="entry name" value="AA/rel_permease1"/>
</dbReference>
<keyword evidence="9" id="KW-0325">Glycoprotein</keyword>
<keyword evidence="4" id="KW-1003">Cell membrane</keyword>
<evidence type="ECO:0000256" key="13">
    <source>
        <dbReference type="SAM" id="Phobius"/>
    </source>
</evidence>
<comment type="similarity">
    <text evidence="2">Belongs to the amino acid-polyamine-organocation (APC) superfamily. Cationic amino acid transporter (CAT) (TC 2.A.3.3) family.</text>
</comment>
<dbReference type="Gene3D" id="1.20.1740.10">
    <property type="entry name" value="Amino acid/polyamine transporter I"/>
    <property type="match status" value="1"/>
</dbReference>
<evidence type="ECO:0000256" key="3">
    <source>
        <dbReference type="ARBA" id="ARBA00022448"/>
    </source>
</evidence>
<dbReference type="FunFam" id="1.20.1740.10:FF:000009">
    <property type="entry name" value="Low affinity cationic amino acid transporter 2"/>
    <property type="match status" value="1"/>
</dbReference>
<evidence type="ECO:0000256" key="1">
    <source>
        <dbReference type="ARBA" id="ARBA00004651"/>
    </source>
</evidence>
<evidence type="ECO:0000259" key="14">
    <source>
        <dbReference type="Pfam" id="PF13906"/>
    </source>
</evidence>
<dbReference type="PANTHER" id="PTHR43243">
    <property type="entry name" value="INNER MEMBRANE TRANSPORTER YGJI-RELATED"/>
    <property type="match status" value="1"/>
</dbReference>
<proteinExistence type="inferred from homology"/>
<evidence type="ECO:0000256" key="9">
    <source>
        <dbReference type="ARBA" id="ARBA00023180"/>
    </source>
</evidence>
<comment type="catalytic activity">
    <reaction evidence="11">
        <text>L-arginine(in) = L-arginine(out)</text>
        <dbReference type="Rhea" id="RHEA:32143"/>
        <dbReference type="ChEBI" id="CHEBI:32682"/>
    </reaction>
</comment>
<feature type="transmembrane region" description="Helical" evidence="13">
    <location>
        <begin position="166"/>
        <end position="183"/>
    </location>
</feature>
<keyword evidence="8 13" id="KW-0472">Membrane</keyword>
<evidence type="ECO:0000256" key="10">
    <source>
        <dbReference type="ARBA" id="ARBA00034422"/>
    </source>
</evidence>
<feature type="transmembrane region" description="Helical" evidence="13">
    <location>
        <begin position="384"/>
        <end position="403"/>
    </location>
</feature>
<dbReference type="Pfam" id="PF13520">
    <property type="entry name" value="AA_permease_2"/>
    <property type="match status" value="1"/>
</dbReference>
<keyword evidence="5 13" id="KW-0812">Transmembrane</keyword>
<feature type="transmembrane region" description="Helical" evidence="13">
    <location>
        <begin position="556"/>
        <end position="575"/>
    </location>
</feature>
<dbReference type="GO" id="GO:0061459">
    <property type="term" value="F:L-arginine transmembrane transporter activity"/>
    <property type="evidence" value="ECO:0007669"/>
    <property type="project" value="UniProtKB-ARBA"/>
</dbReference>
<comment type="catalytic activity">
    <reaction evidence="12">
        <text>L-ornithine(in) = L-ornithine(out)</text>
        <dbReference type="Rhea" id="RHEA:71199"/>
        <dbReference type="ChEBI" id="CHEBI:46911"/>
    </reaction>
</comment>
<dbReference type="OrthoDB" id="3900342at2759"/>
<comment type="subcellular location">
    <subcellularLocation>
        <location evidence="1">Cell membrane</location>
        <topology evidence="1">Multi-pass membrane protein</topology>
    </subcellularLocation>
</comment>
<gene>
    <name evidence="15" type="primary">Slc7a1_0</name>
    <name evidence="15" type="ORF">NOTCIN_R07535</name>
</gene>
<evidence type="ECO:0000313" key="15">
    <source>
        <dbReference type="EMBL" id="NWX25307.1"/>
    </source>
</evidence>
<accession>A0A7K6UR75</accession>
<feature type="transmembrane region" description="Helical" evidence="13">
    <location>
        <begin position="245"/>
        <end position="265"/>
    </location>
</feature>
<dbReference type="PANTHER" id="PTHR43243:SF20">
    <property type="entry name" value="CATIONIC AMINO ACID TRANSPORTER 3"/>
    <property type="match status" value="1"/>
</dbReference>
<feature type="non-terminal residue" evidence="15">
    <location>
        <position position="1"/>
    </location>
</feature>
<evidence type="ECO:0000256" key="2">
    <source>
        <dbReference type="ARBA" id="ARBA00008572"/>
    </source>
</evidence>
<keyword evidence="3" id="KW-0813">Transport</keyword>
<feature type="transmembrane region" description="Helical" evidence="13">
    <location>
        <begin position="491"/>
        <end position="516"/>
    </location>
</feature>
<feature type="transmembrane region" description="Helical" evidence="13">
    <location>
        <begin position="65"/>
        <end position="85"/>
    </location>
</feature>
<feature type="transmembrane region" description="Helical" evidence="13">
    <location>
        <begin position="581"/>
        <end position="602"/>
    </location>
</feature>
<reference evidence="15 16" key="1">
    <citation type="submission" date="2019-09" db="EMBL/GenBank/DDBJ databases">
        <title>Bird 10,000 Genomes (B10K) Project - Family phase.</title>
        <authorList>
            <person name="Zhang G."/>
        </authorList>
    </citation>
    <scope>NUCLEOTIDE SEQUENCE [LARGE SCALE GENOMIC DNA]</scope>
    <source>
        <strain evidence="15">B10K-DU-029-75</strain>
    </source>
</reference>
<keyword evidence="16" id="KW-1185">Reference proteome</keyword>
<evidence type="ECO:0000256" key="6">
    <source>
        <dbReference type="ARBA" id="ARBA00022970"/>
    </source>
</evidence>
<keyword evidence="7 13" id="KW-1133">Transmembrane helix</keyword>
<name>A0A7K6UR75_9PASS</name>
<comment type="catalytic activity">
    <reaction evidence="10">
        <text>L-lysine(in) = L-lysine(out)</text>
        <dbReference type="Rhea" id="RHEA:70935"/>
        <dbReference type="ChEBI" id="CHEBI:32551"/>
    </reaction>
</comment>
<comment type="caution">
    <text evidence="15">The sequence shown here is derived from an EMBL/GenBank/DDBJ whole genome shotgun (WGS) entry which is preliminary data.</text>
</comment>
<protein>
    <submittedName>
        <fullName evidence="15">CTR1 protein</fullName>
    </submittedName>
</protein>
<dbReference type="AlphaFoldDB" id="A0A7K6UR75"/>
<dbReference type="Proteomes" id="UP000579558">
    <property type="component" value="Unassembled WGS sequence"/>
</dbReference>
<evidence type="ECO:0000256" key="5">
    <source>
        <dbReference type="ARBA" id="ARBA00022692"/>
    </source>
</evidence>
<feature type="domain" description="Cationic amino acid transporter C-terminal" evidence="14">
    <location>
        <begin position="554"/>
        <end position="604"/>
    </location>
</feature>
<dbReference type="InterPro" id="IPR004755">
    <property type="entry name" value="Cat_AA_permease"/>
</dbReference>
<feature type="transmembrane region" description="Helical" evidence="13">
    <location>
        <begin position="522"/>
        <end position="544"/>
    </location>
</feature>